<dbReference type="Proteomes" id="UP001164250">
    <property type="component" value="Chromosome 13"/>
</dbReference>
<name>A0ACC0ZXJ8_9ROSI</name>
<evidence type="ECO:0000313" key="1">
    <source>
        <dbReference type="EMBL" id="KAJ0079472.1"/>
    </source>
</evidence>
<dbReference type="EMBL" id="CM047909">
    <property type="protein sequence ID" value="KAJ0079472.1"/>
    <property type="molecule type" value="Genomic_DNA"/>
</dbReference>
<protein>
    <submittedName>
        <fullName evidence="1">Uncharacterized protein</fullName>
    </submittedName>
</protein>
<evidence type="ECO:0000313" key="2">
    <source>
        <dbReference type="Proteomes" id="UP001164250"/>
    </source>
</evidence>
<proteinExistence type="predicted"/>
<keyword evidence="2" id="KW-1185">Reference proteome</keyword>
<organism evidence="1 2">
    <name type="scientific">Pistacia atlantica</name>
    <dbReference type="NCBI Taxonomy" id="434234"/>
    <lineage>
        <taxon>Eukaryota</taxon>
        <taxon>Viridiplantae</taxon>
        <taxon>Streptophyta</taxon>
        <taxon>Embryophyta</taxon>
        <taxon>Tracheophyta</taxon>
        <taxon>Spermatophyta</taxon>
        <taxon>Magnoliopsida</taxon>
        <taxon>eudicotyledons</taxon>
        <taxon>Gunneridae</taxon>
        <taxon>Pentapetalae</taxon>
        <taxon>rosids</taxon>
        <taxon>malvids</taxon>
        <taxon>Sapindales</taxon>
        <taxon>Anacardiaceae</taxon>
        <taxon>Pistacia</taxon>
    </lineage>
</organism>
<reference evidence="2" key="1">
    <citation type="journal article" date="2023" name="G3 (Bethesda)">
        <title>Genome assembly and association tests identify interacting loci associated with vigor, precocity, and sex in interspecific pistachio rootstocks.</title>
        <authorList>
            <person name="Palmer W."/>
            <person name="Jacygrad E."/>
            <person name="Sagayaradj S."/>
            <person name="Cavanaugh K."/>
            <person name="Han R."/>
            <person name="Bertier L."/>
            <person name="Beede B."/>
            <person name="Kafkas S."/>
            <person name="Golino D."/>
            <person name="Preece J."/>
            <person name="Michelmore R."/>
        </authorList>
    </citation>
    <scope>NUCLEOTIDE SEQUENCE [LARGE SCALE GENOMIC DNA]</scope>
</reference>
<gene>
    <name evidence="1" type="ORF">Patl1_24668</name>
</gene>
<accession>A0ACC0ZXJ8</accession>
<sequence>MMENVQVGSPQVANGVVPVPPPLPGPTTSYNQLKDGSPLRGFEKVDMEDYVLHLLVLSHVFVVRRLKRECKCSLEEGLHIMPYPNR</sequence>
<comment type="caution">
    <text evidence="1">The sequence shown here is derived from an EMBL/GenBank/DDBJ whole genome shotgun (WGS) entry which is preliminary data.</text>
</comment>